<feature type="domain" description="Thioredoxin" evidence="4">
    <location>
        <begin position="23"/>
        <end position="196"/>
    </location>
</feature>
<keyword evidence="2" id="KW-0472">Membrane</keyword>
<dbReference type="Pfam" id="PF00085">
    <property type="entry name" value="Thioredoxin"/>
    <property type="match status" value="1"/>
</dbReference>
<dbReference type="Gene3D" id="3.40.30.10">
    <property type="entry name" value="Glutaredoxin"/>
    <property type="match status" value="1"/>
</dbReference>
<evidence type="ECO:0000256" key="2">
    <source>
        <dbReference type="SAM" id="Phobius"/>
    </source>
</evidence>
<dbReference type="InterPro" id="IPR017937">
    <property type="entry name" value="Thioredoxin_CS"/>
</dbReference>
<feature type="transmembrane region" description="Helical" evidence="2">
    <location>
        <begin position="523"/>
        <end position="542"/>
    </location>
</feature>
<dbReference type="CDD" id="cd02961">
    <property type="entry name" value="PDI_a_family"/>
    <property type="match status" value="1"/>
</dbReference>
<dbReference type="OMA" id="IDTKRDR"/>
<accession>A0A0S4KJA1</accession>
<dbReference type="AlphaFoldDB" id="A0A0S4KJA1"/>
<dbReference type="Proteomes" id="UP000051952">
    <property type="component" value="Unassembled WGS sequence"/>
</dbReference>
<dbReference type="PROSITE" id="PS51352">
    <property type="entry name" value="THIOREDOXIN_2"/>
    <property type="match status" value="1"/>
</dbReference>
<evidence type="ECO:0000256" key="3">
    <source>
        <dbReference type="SAM" id="SignalP"/>
    </source>
</evidence>
<dbReference type="PANTHER" id="PTHR45815">
    <property type="entry name" value="PROTEIN DISULFIDE-ISOMERASE A6"/>
    <property type="match status" value="1"/>
</dbReference>
<dbReference type="GO" id="GO:0015035">
    <property type="term" value="F:protein-disulfide reductase activity"/>
    <property type="evidence" value="ECO:0007669"/>
    <property type="project" value="TreeGrafter"/>
</dbReference>
<evidence type="ECO:0000256" key="1">
    <source>
        <dbReference type="SAM" id="MobiDB-lite"/>
    </source>
</evidence>
<evidence type="ECO:0000313" key="6">
    <source>
        <dbReference type="Proteomes" id="UP000051952"/>
    </source>
</evidence>
<keyword evidence="2" id="KW-0812">Transmembrane</keyword>
<dbReference type="GO" id="GO:0034976">
    <property type="term" value="P:response to endoplasmic reticulum stress"/>
    <property type="evidence" value="ECO:0007669"/>
    <property type="project" value="TreeGrafter"/>
</dbReference>
<dbReference type="VEuPathDB" id="TriTrypDB:BSAL_07410"/>
<dbReference type="InterPro" id="IPR013766">
    <property type="entry name" value="Thioredoxin_domain"/>
</dbReference>
<dbReference type="SUPFAM" id="SSF52833">
    <property type="entry name" value="Thioredoxin-like"/>
    <property type="match status" value="1"/>
</dbReference>
<protein>
    <submittedName>
        <fullName evidence="5">Thioredoxin-like protein, putative</fullName>
    </submittedName>
</protein>
<dbReference type="PROSITE" id="PS00194">
    <property type="entry name" value="THIOREDOXIN_1"/>
    <property type="match status" value="1"/>
</dbReference>
<keyword evidence="3" id="KW-0732">Signal</keyword>
<evidence type="ECO:0000313" key="5">
    <source>
        <dbReference type="EMBL" id="CUI14533.1"/>
    </source>
</evidence>
<reference evidence="6" key="1">
    <citation type="submission" date="2015-09" db="EMBL/GenBank/DDBJ databases">
        <authorList>
            <consortium name="Pathogen Informatics"/>
        </authorList>
    </citation>
    <scope>NUCLEOTIDE SEQUENCE [LARGE SCALE GENOMIC DNA]</scope>
    <source>
        <strain evidence="6">Lake Konstanz</strain>
    </source>
</reference>
<feature type="region of interest" description="Disordered" evidence="1">
    <location>
        <begin position="548"/>
        <end position="573"/>
    </location>
</feature>
<dbReference type="OrthoDB" id="74910at2759"/>
<evidence type="ECO:0000259" key="4">
    <source>
        <dbReference type="PROSITE" id="PS51352"/>
    </source>
</evidence>
<sequence length="573" mass="63787">MHLSSIALVACLLLVSARSDDDADAPAELTDQTFDAAVFPAGVPFDKQPAYLIFFYAPWCGHCKKMKPIFRNASDTLKTSQFAGAHAKFALVDAVKNKELATRFHVKSFPTFFYTVNGRGHHYEGSRGSLDLLSIAVYAHHGVQLGSFADDVSSPERFELVDKEAPGRAAFIVFVPKETTRKREARTLAAVDPLLYSSLDADDVEALEVKERELALPNLFHIAVESLISYGKTRFGVIYEDKIPSAVSGNHQQFSQVMEIAHKCQRNSLTRGGPNGETLVLYSDAHRKPLCFPGPWLKATSKLSGAVAPDMPRGVGKLEVRKELFEWVDRNSILAVEEISSETYATMSRRPGLLMVLASNGPLKKEDTTMLPILREIVQERNAAMLASEESMKSNIELVDEVGQSARPTTEFIFAHLDGNIFHEWCKEHGLNVPNDFPALLAVAPAKELAYHAKHVDGWLDVKDKPWAIGGPQHEIIKKFMRKLDRGEIPAFRVSTVGKIAEYVLVIPFADKLHTALGGDDTTFLTVVFVVLFTMFVIALACRPDNSDQNEQLQRERQPQGARRRREKAEKEE</sequence>
<organism evidence="5 6">
    <name type="scientific">Bodo saltans</name>
    <name type="common">Flagellated protozoan</name>
    <dbReference type="NCBI Taxonomy" id="75058"/>
    <lineage>
        <taxon>Eukaryota</taxon>
        <taxon>Discoba</taxon>
        <taxon>Euglenozoa</taxon>
        <taxon>Kinetoplastea</taxon>
        <taxon>Metakinetoplastina</taxon>
        <taxon>Eubodonida</taxon>
        <taxon>Bodonidae</taxon>
        <taxon>Bodo</taxon>
    </lineage>
</organism>
<name>A0A0S4KJA1_BODSA</name>
<dbReference type="GO" id="GO:0005788">
    <property type="term" value="C:endoplasmic reticulum lumen"/>
    <property type="evidence" value="ECO:0007669"/>
    <property type="project" value="TreeGrafter"/>
</dbReference>
<feature type="signal peptide" evidence="3">
    <location>
        <begin position="1"/>
        <end position="19"/>
    </location>
</feature>
<feature type="chain" id="PRO_5006623351" evidence="3">
    <location>
        <begin position="20"/>
        <end position="573"/>
    </location>
</feature>
<keyword evidence="2" id="KW-1133">Transmembrane helix</keyword>
<dbReference type="PANTHER" id="PTHR45815:SF3">
    <property type="entry name" value="PROTEIN DISULFIDE-ISOMERASE A6"/>
    <property type="match status" value="1"/>
</dbReference>
<gene>
    <name evidence="5" type="ORF">BSAL_07410</name>
</gene>
<keyword evidence="6" id="KW-1185">Reference proteome</keyword>
<dbReference type="InterPro" id="IPR036249">
    <property type="entry name" value="Thioredoxin-like_sf"/>
</dbReference>
<dbReference type="EMBL" id="CYKH01001404">
    <property type="protein sequence ID" value="CUI14533.1"/>
    <property type="molecule type" value="Genomic_DNA"/>
</dbReference>
<proteinExistence type="predicted"/>